<feature type="transmembrane region" description="Helical" evidence="6">
    <location>
        <begin position="143"/>
        <end position="163"/>
    </location>
</feature>
<gene>
    <name evidence="7" type="ORF">H8708_12450</name>
</gene>
<evidence type="ECO:0000313" key="7">
    <source>
        <dbReference type="EMBL" id="MBC8600028.1"/>
    </source>
</evidence>
<name>A0ABR7NVM2_9FIRM</name>
<dbReference type="PANTHER" id="PTHR47089">
    <property type="entry name" value="ABC TRANSPORTER, PERMEASE PROTEIN"/>
    <property type="match status" value="1"/>
</dbReference>
<organism evidence="7 8">
    <name type="scientific">Enterocloster hominis</name>
    <name type="common">ex Liu et al. 2021</name>
    <dbReference type="NCBI Taxonomy" id="2763663"/>
    <lineage>
        <taxon>Bacteria</taxon>
        <taxon>Bacillati</taxon>
        <taxon>Bacillota</taxon>
        <taxon>Clostridia</taxon>
        <taxon>Lachnospirales</taxon>
        <taxon>Lachnospiraceae</taxon>
        <taxon>Enterocloster</taxon>
    </lineage>
</organism>
<keyword evidence="3 6" id="KW-0812">Transmembrane</keyword>
<protein>
    <submittedName>
        <fullName evidence="7">ABC transporter permease</fullName>
    </submittedName>
</protein>
<dbReference type="PANTHER" id="PTHR47089:SF1">
    <property type="entry name" value="GUANOSINE ABC TRANSPORTER PERMEASE PROTEIN NUPP"/>
    <property type="match status" value="1"/>
</dbReference>
<dbReference type="InterPro" id="IPR001851">
    <property type="entry name" value="ABC_transp_permease"/>
</dbReference>
<evidence type="ECO:0000256" key="3">
    <source>
        <dbReference type="ARBA" id="ARBA00022692"/>
    </source>
</evidence>
<evidence type="ECO:0000256" key="4">
    <source>
        <dbReference type="ARBA" id="ARBA00022989"/>
    </source>
</evidence>
<dbReference type="CDD" id="cd06580">
    <property type="entry name" value="TM_PBP1_transp_TpRbsC_like"/>
    <property type="match status" value="1"/>
</dbReference>
<keyword evidence="2" id="KW-1003">Cell membrane</keyword>
<feature type="transmembrane region" description="Helical" evidence="6">
    <location>
        <begin position="55"/>
        <end position="77"/>
    </location>
</feature>
<reference evidence="7 8" key="1">
    <citation type="submission" date="2020-08" db="EMBL/GenBank/DDBJ databases">
        <title>Genome public.</title>
        <authorList>
            <person name="Liu C."/>
            <person name="Sun Q."/>
        </authorList>
    </citation>
    <scope>NUCLEOTIDE SEQUENCE [LARGE SCALE GENOMIC DNA]</scope>
    <source>
        <strain evidence="7 8">BX10</strain>
    </source>
</reference>
<sequence length="373" mass="40299">MNKTSRVEFTVELVRILTAIAIAYAVALVTLFAVSDDPVYIIQQFVLGPFSSVRRVGSIINLAIPFTFTGLCFCFMYAVNKFNLAGEGIFMFAGCVISWVAIKLGESVPAPVMIGLLLVIGALTGVVVSALPAWLDSKFNANIVVSSLMLNSILMFLSIYIMMYTMRDTTIGSLGSLPIPDNAKLPQILGKFRIQAGLVIALIAVILVAVLFYKMVFGYKMRVVGSNPWFAKACGINMTATIICAQLFGGALAGLGGTCEILGNYDRYNWVATTQHGFDGLMVAVLARKNPLLVPVAACLLAYIRIGADVVNSKGDIPIEFITVIQGIVILMVAAEEFMGRYKKKLIYKAAEEELAAKEKAEKESAASKGKEE</sequence>
<evidence type="ECO:0000256" key="6">
    <source>
        <dbReference type="SAM" id="Phobius"/>
    </source>
</evidence>
<dbReference type="Proteomes" id="UP000647491">
    <property type="component" value="Unassembled WGS sequence"/>
</dbReference>
<keyword evidence="5 6" id="KW-0472">Membrane</keyword>
<evidence type="ECO:0000256" key="2">
    <source>
        <dbReference type="ARBA" id="ARBA00022475"/>
    </source>
</evidence>
<dbReference type="EMBL" id="JACRTJ010000027">
    <property type="protein sequence ID" value="MBC8600028.1"/>
    <property type="molecule type" value="Genomic_DNA"/>
</dbReference>
<dbReference type="RefSeq" id="WP_022274212.1">
    <property type="nucleotide sequence ID" value="NZ_JACRTJ010000027.1"/>
</dbReference>
<evidence type="ECO:0000256" key="1">
    <source>
        <dbReference type="ARBA" id="ARBA00004651"/>
    </source>
</evidence>
<feature type="transmembrane region" description="Helical" evidence="6">
    <location>
        <begin position="84"/>
        <end position="102"/>
    </location>
</feature>
<keyword evidence="8" id="KW-1185">Reference proteome</keyword>
<feature type="transmembrane region" description="Helical" evidence="6">
    <location>
        <begin position="108"/>
        <end position="131"/>
    </location>
</feature>
<evidence type="ECO:0000313" key="8">
    <source>
        <dbReference type="Proteomes" id="UP000647491"/>
    </source>
</evidence>
<feature type="transmembrane region" description="Helical" evidence="6">
    <location>
        <begin position="194"/>
        <end position="213"/>
    </location>
</feature>
<feature type="transmembrane region" description="Helical" evidence="6">
    <location>
        <begin position="12"/>
        <end position="35"/>
    </location>
</feature>
<evidence type="ECO:0000256" key="5">
    <source>
        <dbReference type="ARBA" id="ARBA00023136"/>
    </source>
</evidence>
<dbReference type="Pfam" id="PF02653">
    <property type="entry name" value="BPD_transp_2"/>
    <property type="match status" value="1"/>
</dbReference>
<comment type="subcellular location">
    <subcellularLocation>
        <location evidence="1">Cell membrane</location>
        <topology evidence="1">Multi-pass membrane protein</topology>
    </subcellularLocation>
</comment>
<accession>A0ABR7NVM2</accession>
<feature type="transmembrane region" description="Helical" evidence="6">
    <location>
        <begin position="317"/>
        <end position="335"/>
    </location>
</feature>
<keyword evidence="4 6" id="KW-1133">Transmembrane helix</keyword>
<proteinExistence type="predicted"/>
<comment type="caution">
    <text evidence="7">The sequence shown here is derived from an EMBL/GenBank/DDBJ whole genome shotgun (WGS) entry which is preliminary data.</text>
</comment>